<feature type="domain" description="Calmodulin binding protein-like N-terminal" evidence="1">
    <location>
        <begin position="2"/>
        <end position="72"/>
    </location>
</feature>
<dbReference type="InterPro" id="IPR046831">
    <property type="entry name" value="Calmodulin_bind_N"/>
</dbReference>
<dbReference type="GO" id="GO:0005634">
    <property type="term" value="C:nucleus"/>
    <property type="evidence" value="ECO:0000318"/>
    <property type="project" value="GO_Central"/>
</dbReference>
<feature type="domain" description="Calmodulin binding protein central" evidence="2">
    <location>
        <begin position="86"/>
        <end position="150"/>
    </location>
</feature>
<dbReference type="Proteomes" id="UP000215914">
    <property type="component" value="Chromosome 15"/>
</dbReference>
<evidence type="ECO:0000259" key="1">
    <source>
        <dbReference type="Pfam" id="PF07887"/>
    </source>
</evidence>
<accession>A0A251SC81</accession>
<proteinExistence type="predicted"/>
<organism evidence="3 4">
    <name type="scientific">Helianthus annuus</name>
    <name type="common">Common sunflower</name>
    <dbReference type="NCBI Taxonomy" id="4232"/>
    <lineage>
        <taxon>Eukaryota</taxon>
        <taxon>Viridiplantae</taxon>
        <taxon>Streptophyta</taxon>
        <taxon>Embryophyta</taxon>
        <taxon>Tracheophyta</taxon>
        <taxon>Spermatophyta</taxon>
        <taxon>Magnoliopsida</taxon>
        <taxon>eudicotyledons</taxon>
        <taxon>Gunneridae</taxon>
        <taxon>Pentapetalae</taxon>
        <taxon>asterids</taxon>
        <taxon>campanulids</taxon>
        <taxon>Asterales</taxon>
        <taxon>Asteraceae</taxon>
        <taxon>Asteroideae</taxon>
        <taxon>Heliantheae alliance</taxon>
        <taxon>Heliantheae</taxon>
        <taxon>Helianthus</taxon>
    </lineage>
</organism>
<gene>
    <name evidence="3" type="ORF">HannXRQ_Chr15g0487891</name>
</gene>
<dbReference type="Pfam" id="PF20451">
    <property type="entry name" value="Calmod_bind_M"/>
    <property type="match status" value="1"/>
</dbReference>
<dbReference type="GO" id="GO:0043565">
    <property type="term" value="F:sequence-specific DNA binding"/>
    <property type="evidence" value="ECO:0000318"/>
    <property type="project" value="GO_Central"/>
</dbReference>
<dbReference type="GO" id="GO:0080142">
    <property type="term" value="P:regulation of salicylic acid biosynthetic process"/>
    <property type="evidence" value="ECO:0000318"/>
    <property type="project" value="GO_Central"/>
</dbReference>
<dbReference type="InterPro" id="IPR012416">
    <property type="entry name" value="CBP60"/>
</dbReference>
<dbReference type="AlphaFoldDB" id="A0A251SC81"/>
<dbReference type="InParanoid" id="A0A251SC81"/>
<keyword evidence="4" id="KW-1185">Reference proteome</keyword>
<evidence type="ECO:0000313" key="4">
    <source>
        <dbReference type="Proteomes" id="UP000215914"/>
    </source>
</evidence>
<dbReference type="PANTHER" id="PTHR31713:SF63">
    <property type="entry name" value="CALMODULIN-BINDING PROTEIN60"/>
    <property type="match status" value="1"/>
</dbReference>
<protein>
    <submittedName>
        <fullName evidence="3">Putative CALMODULIN-BINDING PROTEIN60</fullName>
    </submittedName>
</protein>
<sequence length="254" mass="28862">MSEREGKQRILQGNTCLQLNKGVCYVRNKISFTHSAEHTRNSLYRLVAVVVDADLMNGVEVATTEAFVMKDRRYICKSQKHVCPSLSDKVCYLKQIGYKGPCYTRLKDTDVCTLKDLLRLLYTNPKRHEEILELKASCKFWDEIVKSAQASNGTFLYLDPRDEQKTGVVLDVKLQLKVLIVEPHRYISQCHISNVDGDRSCIGCDMEMISIFIGISLLVPDDSKDAAKVVEGLNGQKFDEKECFVGKSQKKKKK</sequence>
<dbReference type="InterPro" id="IPR046830">
    <property type="entry name" value="Calmod_bind_M"/>
</dbReference>
<dbReference type="STRING" id="4232.A0A251SC81"/>
<evidence type="ECO:0000259" key="2">
    <source>
        <dbReference type="Pfam" id="PF20451"/>
    </source>
</evidence>
<dbReference type="GO" id="GO:0003700">
    <property type="term" value="F:DNA-binding transcription factor activity"/>
    <property type="evidence" value="ECO:0000318"/>
    <property type="project" value="GO_Central"/>
</dbReference>
<name>A0A251SC81_HELAN</name>
<dbReference type="GO" id="GO:0005516">
    <property type="term" value="F:calmodulin binding"/>
    <property type="evidence" value="ECO:0007669"/>
    <property type="project" value="InterPro"/>
</dbReference>
<dbReference type="Pfam" id="PF07887">
    <property type="entry name" value="Calmodulin_bind"/>
    <property type="match status" value="1"/>
</dbReference>
<dbReference type="PANTHER" id="PTHR31713">
    <property type="entry name" value="OS02G0177800 PROTEIN"/>
    <property type="match status" value="1"/>
</dbReference>
<dbReference type="EMBL" id="CM007904">
    <property type="protein sequence ID" value="OTF95875.1"/>
    <property type="molecule type" value="Genomic_DNA"/>
</dbReference>
<evidence type="ECO:0000313" key="3">
    <source>
        <dbReference type="EMBL" id="OTF95875.1"/>
    </source>
</evidence>
<reference evidence="4" key="1">
    <citation type="journal article" date="2017" name="Nature">
        <title>The sunflower genome provides insights into oil metabolism, flowering and Asterid evolution.</title>
        <authorList>
            <person name="Badouin H."/>
            <person name="Gouzy J."/>
            <person name="Grassa C.J."/>
            <person name="Murat F."/>
            <person name="Staton S.E."/>
            <person name="Cottret L."/>
            <person name="Lelandais-Briere C."/>
            <person name="Owens G.L."/>
            <person name="Carrere S."/>
            <person name="Mayjonade B."/>
            <person name="Legrand L."/>
            <person name="Gill N."/>
            <person name="Kane N.C."/>
            <person name="Bowers J.E."/>
            <person name="Hubner S."/>
            <person name="Bellec A."/>
            <person name="Berard A."/>
            <person name="Berges H."/>
            <person name="Blanchet N."/>
            <person name="Boniface M.C."/>
            <person name="Brunel D."/>
            <person name="Catrice O."/>
            <person name="Chaidir N."/>
            <person name="Claudel C."/>
            <person name="Donnadieu C."/>
            <person name="Faraut T."/>
            <person name="Fievet G."/>
            <person name="Helmstetter N."/>
            <person name="King M."/>
            <person name="Knapp S.J."/>
            <person name="Lai Z."/>
            <person name="Le Paslier M.C."/>
            <person name="Lippi Y."/>
            <person name="Lorenzon L."/>
            <person name="Mandel J.R."/>
            <person name="Marage G."/>
            <person name="Marchand G."/>
            <person name="Marquand E."/>
            <person name="Bret-Mestries E."/>
            <person name="Morien E."/>
            <person name="Nambeesan S."/>
            <person name="Nguyen T."/>
            <person name="Pegot-Espagnet P."/>
            <person name="Pouilly N."/>
            <person name="Raftis F."/>
            <person name="Sallet E."/>
            <person name="Schiex T."/>
            <person name="Thomas J."/>
            <person name="Vandecasteele C."/>
            <person name="Vares D."/>
            <person name="Vear F."/>
            <person name="Vautrin S."/>
            <person name="Crespi M."/>
            <person name="Mangin B."/>
            <person name="Burke J.M."/>
            <person name="Salse J."/>
            <person name="Munos S."/>
            <person name="Vincourt P."/>
            <person name="Rieseberg L.H."/>
            <person name="Langlade N.B."/>
        </authorList>
    </citation>
    <scope>NUCLEOTIDE SEQUENCE [LARGE SCALE GENOMIC DNA]</scope>
    <source>
        <strain evidence="4">cv. SF193</strain>
    </source>
</reference>